<evidence type="ECO:0000256" key="2">
    <source>
        <dbReference type="ARBA" id="ARBA00004922"/>
    </source>
</evidence>
<evidence type="ECO:0000256" key="9">
    <source>
        <dbReference type="ARBA" id="ARBA00045912"/>
    </source>
</evidence>
<name>A0ABR3JRH2_9AGAR</name>
<evidence type="ECO:0000313" key="11">
    <source>
        <dbReference type="EMBL" id="KAL0957775.1"/>
    </source>
</evidence>
<keyword evidence="4 10" id="KW-0812">Transmembrane</keyword>
<evidence type="ECO:0000313" key="12">
    <source>
        <dbReference type="Proteomes" id="UP001556367"/>
    </source>
</evidence>
<comment type="similarity">
    <text evidence="3 10">Belongs to the RFT1 family.</text>
</comment>
<comment type="caution">
    <text evidence="11">The sequence shown here is derived from an EMBL/GenBank/DDBJ whole genome shotgun (WGS) entry which is preliminary data.</text>
</comment>
<evidence type="ECO:0000256" key="3">
    <source>
        <dbReference type="ARBA" id="ARBA00010288"/>
    </source>
</evidence>
<protein>
    <recommendedName>
        <fullName evidence="8 10">Man(5)GlcNAc(2)-PP-dolichol translocation protein RFT1</fullName>
    </recommendedName>
</protein>
<feature type="transmembrane region" description="Helical" evidence="10">
    <location>
        <begin position="170"/>
        <end position="191"/>
    </location>
</feature>
<evidence type="ECO:0000256" key="10">
    <source>
        <dbReference type="RuleBase" id="RU365067"/>
    </source>
</evidence>
<reference evidence="12" key="1">
    <citation type="submission" date="2024-06" db="EMBL/GenBank/DDBJ databases">
        <title>Multi-omics analyses provide insights into the biosynthesis of the anticancer antibiotic pleurotin in Hohenbuehelia grisea.</title>
        <authorList>
            <person name="Weaver J.A."/>
            <person name="Alberti F."/>
        </authorList>
    </citation>
    <scope>NUCLEOTIDE SEQUENCE [LARGE SCALE GENOMIC DNA]</scope>
    <source>
        <strain evidence="12">T-177</strain>
    </source>
</reference>
<evidence type="ECO:0000256" key="4">
    <source>
        <dbReference type="ARBA" id="ARBA00022692"/>
    </source>
</evidence>
<evidence type="ECO:0000256" key="5">
    <source>
        <dbReference type="ARBA" id="ARBA00022824"/>
    </source>
</evidence>
<dbReference type="InterPro" id="IPR007594">
    <property type="entry name" value="RFT1"/>
</dbReference>
<comment type="function">
    <text evidence="9 10">Intramembrane glycolipid transporter that operates in the biosynthetic pathway of dolichol-linked oligosaccharides, the glycan precursors employed in protein asparagine (N)-glycosylation. The sequential addition of sugars to dolichol pyrophosphate produces dolichol-linked oligosaccharides containing fourteen sugars, including two GlcNAcs, nine mannoses and three glucoses. Once assembled, the oligosaccharide is transferred from the lipid to nascent proteins by oligosaccharyltransferases. The assembly of dolichol-linked oligosaccharides begins on the cytosolic side of the endoplasmic reticulum membrane and finishes in its lumen. RFT1 could mediate the translocation of the cytosolically oriented intermediate DolPP-GlcNAc2Man5, produced by ALG11, into the ER lumen where dolichol-linked oligosaccharides assembly continues. However, the intramembrane lipid transporter activity could not be confirmed in vitro.</text>
</comment>
<gene>
    <name evidence="11" type="ORF">HGRIS_001552</name>
</gene>
<organism evidence="11 12">
    <name type="scientific">Hohenbuehelia grisea</name>
    <dbReference type="NCBI Taxonomy" id="104357"/>
    <lineage>
        <taxon>Eukaryota</taxon>
        <taxon>Fungi</taxon>
        <taxon>Dikarya</taxon>
        <taxon>Basidiomycota</taxon>
        <taxon>Agaricomycotina</taxon>
        <taxon>Agaricomycetes</taxon>
        <taxon>Agaricomycetidae</taxon>
        <taxon>Agaricales</taxon>
        <taxon>Pleurotineae</taxon>
        <taxon>Pleurotaceae</taxon>
        <taxon>Hohenbuehelia</taxon>
    </lineage>
</organism>
<comment type="pathway">
    <text evidence="2">Protein modification; protein glycosylation.</text>
</comment>
<keyword evidence="12" id="KW-1185">Reference proteome</keyword>
<dbReference type="PANTHER" id="PTHR13117">
    <property type="entry name" value="ENDOPLASMIC RETICULUM MULTISPAN TRANSMEMBRANE PROTEIN-RELATED"/>
    <property type="match status" value="1"/>
</dbReference>
<sequence length="365" mass="40921">MKNAPVPQEKALRRNFDLPLLNLSMMLNAQFVLKHILTEGDKVVLSWYSPMAEQGGYAVAANYGSLIARLVFQPIEETSRVFFAKTLSATPGQSAPKTIKDESVSDEQQNAIPLPALKQAAAFLSSILQTQLFLAMPIIVFGHVYLPIVLSFLLPARFLATSAPQRLYAWVYYLPVFAVNGVLEAFVAGTATARDVVKQCRCVDDVVLRDLHIHGHRALSNWLQRRIPRVRQHRRTLHADPIRGALLVQLPPSSNRNSHLHELDSATPAHQAQHPPRCQTPVDMRHRARHRHVQPAAETNRPMRRGCDARAAKQNVLAFSSCRRACRVGRGPGVGVFGDVWVCSGRHMEILRMRREEREGNEKAQ</sequence>
<proteinExistence type="inferred from homology"/>
<evidence type="ECO:0000256" key="7">
    <source>
        <dbReference type="ARBA" id="ARBA00023136"/>
    </source>
</evidence>
<keyword evidence="6 10" id="KW-1133">Transmembrane helix</keyword>
<evidence type="ECO:0000256" key="1">
    <source>
        <dbReference type="ARBA" id="ARBA00004477"/>
    </source>
</evidence>
<comment type="subcellular location">
    <subcellularLocation>
        <location evidence="1 10">Endoplasmic reticulum membrane</location>
        <topology evidence="1 10">Multi-pass membrane protein</topology>
    </subcellularLocation>
</comment>
<dbReference type="PANTHER" id="PTHR13117:SF5">
    <property type="entry name" value="PROTEIN RFT1 HOMOLOG"/>
    <property type="match status" value="1"/>
</dbReference>
<accession>A0ABR3JRH2</accession>
<keyword evidence="10" id="KW-0813">Transport</keyword>
<dbReference type="EMBL" id="JASNQZ010000005">
    <property type="protein sequence ID" value="KAL0957775.1"/>
    <property type="molecule type" value="Genomic_DNA"/>
</dbReference>
<dbReference type="Proteomes" id="UP001556367">
    <property type="component" value="Unassembled WGS sequence"/>
</dbReference>
<keyword evidence="7 10" id="KW-0472">Membrane</keyword>
<comment type="caution">
    <text evidence="10">Lacks conserved residue(s) required for the propagation of feature annotation.</text>
</comment>
<evidence type="ECO:0000256" key="8">
    <source>
        <dbReference type="ARBA" id="ARBA00044793"/>
    </source>
</evidence>
<dbReference type="Pfam" id="PF04506">
    <property type="entry name" value="Rft-1"/>
    <property type="match status" value="1"/>
</dbReference>
<evidence type="ECO:0000256" key="6">
    <source>
        <dbReference type="ARBA" id="ARBA00022989"/>
    </source>
</evidence>
<feature type="transmembrane region" description="Helical" evidence="10">
    <location>
        <begin position="132"/>
        <end position="158"/>
    </location>
</feature>
<keyword evidence="5 10" id="KW-0256">Endoplasmic reticulum</keyword>